<evidence type="ECO:0000259" key="7">
    <source>
        <dbReference type="Pfam" id="PF08168"/>
    </source>
</evidence>
<accession>A0A9P0DW35</accession>
<dbReference type="InterPro" id="IPR012584">
    <property type="entry name" value="NOL11_N"/>
</dbReference>
<evidence type="ECO:0000256" key="4">
    <source>
        <dbReference type="ARBA" id="ARBA00023159"/>
    </source>
</evidence>
<dbReference type="PANTHER" id="PTHR15633">
    <property type="entry name" value="NUCLEOLAR PROTEIN 11"/>
    <property type="match status" value="1"/>
</dbReference>
<dbReference type="InterPro" id="IPR042859">
    <property type="entry name" value="NOL11"/>
</dbReference>
<dbReference type="PANTHER" id="PTHR15633:SF2">
    <property type="entry name" value="NUCLEOLAR PROTEIN 11"/>
    <property type="match status" value="1"/>
</dbReference>
<keyword evidence="6" id="KW-0539">Nucleus</keyword>
<keyword evidence="2" id="KW-0698">rRNA processing</keyword>
<reference evidence="9" key="2">
    <citation type="submission" date="2022-10" db="EMBL/GenBank/DDBJ databases">
        <authorList>
            <consortium name="ENA_rothamsted_submissions"/>
            <consortium name="culmorum"/>
            <person name="King R."/>
        </authorList>
    </citation>
    <scope>NUCLEOTIDE SEQUENCE</scope>
</reference>
<evidence type="ECO:0000256" key="6">
    <source>
        <dbReference type="ARBA" id="ARBA00023242"/>
    </source>
</evidence>
<dbReference type="Proteomes" id="UP001153737">
    <property type="component" value="Chromosome 5"/>
</dbReference>
<evidence type="ECO:0008006" key="11">
    <source>
        <dbReference type="Google" id="ProtNLM"/>
    </source>
</evidence>
<evidence type="ECO:0000313" key="10">
    <source>
        <dbReference type="Proteomes" id="UP001153737"/>
    </source>
</evidence>
<keyword evidence="5" id="KW-0804">Transcription</keyword>
<dbReference type="InterPro" id="IPR048897">
    <property type="entry name" value="Nol11_C"/>
</dbReference>
<name>A0A9P0DW35_PHACE</name>
<dbReference type="GO" id="GO:0005730">
    <property type="term" value="C:nucleolus"/>
    <property type="evidence" value="ECO:0007669"/>
    <property type="project" value="UniProtKB-SubCell"/>
</dbReference>
<sequence length="588" mass="67506">MAKLGAFYALCPLIDNKYILGVTEDLEKGFVIATLGKNIASRYKISDQKQVSCWRTKEKFSSAVIYDKALGKYGAVFNKSFIKMWESEESLDKLKKYKFNTPIHTIISKNGHSFLVFQNGAVMKLAEALDQRKSLNPKGLDIKEIDDIIYGEMHEDFYFGIIVKTGGNTLYWTRYAEGHTTKFNKIQLDRDLSLIGYAFHPVKNNMNVLILWSDGSIYSYNLQDSYMETPCIGELFTVIDSLSTKHSVSILSLDENYIAMYGANYNEEGAVLVIYNTQFKVTQSKQPFKLFTNNSEIWRVEENLMVPVGQNLAVIPFHLENEQLAALVGSHKIVQDKDSEVRIVQEVDVASWDTKYKMRDRQLPEDLKNQISELITCGLPESIILEETLPEIFKTHDTASLYLCIRHFSDIPEEYLAKILKYTLDLDANYFNEKKSEFVNLPEILQPLERVKILDNIFSRPFSEVLLLPFLRQQLSIGDVSLLLNYICLLWSDDQSTLPHLNSIETESKLLHWSCILIDSNYQKIILSNDKSIRECLGVLNRLIQDHLSCLGDLKVILPMLRNIKKTSQCTDANMLSLRYSVEQLSLY</sequence>
<feature type="domain" description="Nucleolar protein 11 N-terminal" evidence="7">
    <location>
        <begin position="1"/>
        <end position="317"/>
    </location>
</feature>
<evidence type="ECO:0000256" key="2">
    <source>
        <dbReference type="ARBA" id="ARBA00022552"/>
    </source>
</evidence>
<dbReference type="AlphaFoldDB" id="A0A9P0DW35"/>
<feature type="domain" description="Nucleolar protein 11 C-terminal" evidence="8">
    <location>
        <begin position="368"/>
        <end position="588"/>
    </location>
</feature>
<keyword evidence="10" id="KW-1185">Reference proteome</keyword>
<evidence type="ECO:0000259" key="8">
    <source>
        <dbReference type="Pfam" id="PF20998"/>
    </source>
</evidence>
<dbReference type="EMBL" id="OU896711">
    <property type="protein sequence ID" value="CAH1170016.1"/>
    <property type="molecule type" value="Genomic_DNA"/>
</dbReference>
<reference evidence="9" key="1">
    <citation type="submission" date="2022-01" db="EMBL/GenBank/DDBJ databases">
        <authorList>
            <person name="King R."/>
        </authorList>
    </citation>
    <scope>NUCLEOTIDE SEQUENCE</scope>
</reference>
<dbReference type="OrthoDB" id="6502630at2759"/>
<organism evidence="9 10">
    <name type="scientific">Phaedon cochleariae</name>
    <name type="common">Mustard beetle</name>
    <dbReference type="NCBI Taxonomy" id="80249"/>
    <lineage>
        <taxon>Eukaryota</taxon>
        <taxon>Metazoa</taxon>
        <taxon>Ecdysozoa</taxon>
        <taxon>Arthropoda</taxon>
        <taxon>Hexapoda</taxon>
        <taxon>Insecta</taxon>
        <taxon>Pterygota</taxon>
        <taxon>Neoptera</taxon>
        <taxon>Endopterygota</taxon>
        <taxon>Coleoptera</taxon>
        <taxon>Polyphaga</taxon>
        <taxon>Cucujiformia</taxon>
        <taxon>Chrysomeloidea</taxon>
        <taxon>Chrysomelidae</taxon>
        <taxon>Chrysomelinae</taxon>
        <taxon>Chrysomelini</taxon>
        <taxon>Phaedon</taxon>
    </lineage>
</organism>
<dbReference type="Pfam" id="PF20998">
    <property type="entry name" value="Nol11_C"/>
    <property type="match status" value="1"/>
</dbReference>
<dbReference type="GO" id="GO:0003723">
    <property type="term" value="F:RNA binding"/>
    <property type="evidence" value="ECO:0007669"/>
    <property type="project" value="TreeGrafter"/>
</dbReference>
<evidence type="ECO:0000313" key="9">
    <source>
        <dbReference type="EMBL" id="CAH1170016.1"/>
    </source>
</evidence>
<dbReference type="GO" id="GO:0030490">
    <property type="term" value="P:maturation of SSU-rRNA"/>
    <property type="evidence" value="ECO:0007669"/>
    <property type="project" value="InterPro"/>
</dbReference>
<evidence type="ECO:0000256" key="3">
    <source>
        <dbReference type="ARBA" id="ARBA00023015"/>
    </source>
</evidence>
<dbReference type="Pfam" id="PF08168">
    <property type="entry name" value="NOL11_N"/>
    <property type="match status" value="1"/>
</dbReference>
<keyword evidence="4" id="KW-0010">Activator</keyword>
<gene>
    <name evidence="9" type="ORF">PHAECO_LOCUS9577</name>
</gene>
<proteinExistence type="predicted"/>
<evidence type="ECO:0000256" key="5">
    <source>
        <dbReference type="ARBA" id="ARBA00023163"/>
    </source>
</evidence>
<protein>
    <recommendedName>
        <fullName evidence="11">Nucleolar protein 11</fullName>
    </recommendedName>
</protein>
<comment type="subcellular location">
    <subcellularLocation>
        <location evidence="1">Nucleus</location>
        <location evidence="1">Nucleolus</location>
    </subcellularLocation>
</comment>
<keyword evidence="3" id="KW-0805">Transcription regulation</keyword>
<evidence type="ECO:0000256" key="1">
    <source>
        <dbReference type="ARBA" id="ARBA00004604"/>
    </source>
</evidence>